<dbReference type="EMBL" id="MNCJ02000319">
    <property type="protein sequence ID" value="KAF5811127.1"/>
    <property type="molecule type" value="Genomic_DNA"/>
</dbReference>
<protein>
    <submittedName>
        <fullName evidence="2">CALMODULIN-BINDING PROTEIN60</fullName>
    </submittedName>
</protein>
<name>A0A9K3JA07_HELAN</name>
<reference evidence="2" key="1">
    <citation type="journal article" date="2017" name="Nature">
        <title>The sunflower genome provides insights into oil metabolism, flowering and Asterid evolution.</title>
        <authorList>
            <person name="Badouin H."/>
            <person name="Gouzy J."/>
            <person name="Grassa C.J."/>
            <person name="Murat F."/>
            <person name="Staton S.E."/>
            <person name="Cottret L."/>
            <person name="Lelandais-Briere C."/>
            <person name="Owens G.L."/>
            <person name="Carrere S."/>
            <person name="Mayjonade B."/>
            <person name="Legrand L."/>
            <person name="Gill N."/>
            <person name="Kane N.C."/>
            <person name="Bowers J.E."/>
            <person name="Hubner S."/>
            <person name="Bellec A."/>
            <person name="Berard A."/>
            <person name="Berges H."/>
            <person name="Blanchet N."/>
            <person name="Boniface M.C."/>
            <person name="Brunel D."/>
            <person name="Catrice O."/>
            <person name="Chaidir N."/>
            <person name="Claudel C."/>
            <person name="Donnadieu C."/>
            <person name="Faraut T."/>
            <person name="Fievet G."/>
            <person name="Helmstetter N."/>
            <person name="King M."/>
            <person name="Knapp S.J."/>
            <person name="Lai Z."/>
            <person name="Le Paslier M.C."/>
            <person name="Lippi Y."/>
            <person name="Lorenzon L."/>
            <person name="Mandel J.R."/>
            <person name="Marage G."/>
            <person name="Marchand G."/>
            <person name="Marquand E."/>
            <person name="Bret-Mestries E."/>
            <person name="Morien E."/>
            <person name="Nambeesan S."/>
            <person name="Nguyen T."/>
            <person name="Pegot-Espagnet P."/>
            <person name="Pouilly N."/>
            <person name="Raftis F."/>
            <person name="Sallet E."/>
            <person name="Schiex T."/>
            <person name="Thomas J."/>
            <person name="Vandecasteele C."/>
            <person name="Vares D."/>
            <person name="Vear F."/>
            <person name="Vautrin S."/>
            <person name="Crespi M."/>
            <person name="Mangin B."/>
            <person name="Burke J.M."/>
            <person name="Salse J."/>
            <person name="Munos S."/>
            <person name="Vincourt P."/>
            <person name="Rieseberg L.H."/>
            <person name="Langlade N.B."/>
        </authorList>
    </citation>
    <scope>NUCLEOTIDE SEQUENCE</scope>
    <source>
        <tissue evidence="2">Leaves</tissue>
    </source>
</reference>
<dbReference type="InterPro" id="IPR012416">
    <property type="entry name" value="CBP60"/>
</dbReference>
<evidence type="ECO:0000313" key="2">
    <source>
        <dbReference type="EMBL" id="KAF5811127.1"/>
    </source>
</evidence>
<gene>
    <name evidence="2" type="ORF">HanXRQr2_Chr04g0177841</name>
</gene>
<accession>A0A9K3JA07</accession>
<comment type="caution">
    <text evidence="2">The sequence shown here is derived from an EMBL/GenBank/DDBJ whole genome shotgun (WGS) entry which is preliminary data.</text>
</comment>
<dbReference type="PANTHER" id="PTHR31713">
    <property type="entry name" value="OS02G0177800 PROTEIN"/>
    <property type="match status" value="1"/>
</dbReference>
<dbReference type="AlphaFoldDB" id="A0A9K3JA07"/>
<dbReference type="InterPro" id="IPR046830">
    <property type="entry name" value="Calmod_bind_M"/>
</dbReference>
<evidence type="ECO:0000313" key="3">
    <source>
        <dbReference type="Proteomes" id="UP000215914"/>
    </source>
</evidence>
<keyword evidence="3" id="KW-1185">Reference proteome</keyword>
<reference evidence="2" key="2">
    <citation type="submission" date="2020-06" db="EMBL/GenBank/DDBJ databases">
        <title>Helianthus annuus Genome sequencing and assembly Release 2.</title>
        <authorList>
            <person name="Gouzy J."/>
            <person name="Langlade N."/>
            <person name="Munos S."/>
        </authorList>
    </citation>
    <scope>NUCLEOTIDE SEQUENCE</scope>
    <source>
        <tissue evidence="2">Leaves</tissue>
    </source>
</reference>
<evidence type="ECO:0000259" key="1">
    <source>
        <dbReference type="Pfam" id="PF20451"/>
    </source>
</evidence>
<sequence>MQDEKVETVRDLLILLYTDPKQLENLLELKASSKRWVEIVRNAQASNGMFLYLNPRKSGVVLDVRRQLKALIVEPHLYTPAEAQNLVKFASEHLMALDYFEDETSLKKHLQSDHGFTSLPSITGGPPTTSSQVVVACLNNLNQTPFETSQSEQGKEKVPFDDEMIYATNYF</sequence>
<feature type="domain" description="Calmodulin binding protein central" evidence="1">
    <location>
        <begin position="2"/>
        <end position="45"/>
    </location>
</feature>
<proteinExistence type="predicted"/>
<dbReference type="GO" id="GO:0005516">
    <property type="term" value="F:calmodulin binding"/>
    <property type="evidence" value="ECO:0007669"/>
    <property type="project" value="InterPro"/>
</dbReference>
<organism evidence="2 3">
    <name type="scientific">Helianthus annuus</name>
    <name type="common">Common sunflower</name>
    <dbReference type="NCBI Taxonomy" id="4232"/>
    <lineage>
        <taxon>Eukaryota</taxon>
        <taxon>Viridiplantae</taxon>
        <taxon>Streptophyta</taxon>
        <taxon>Embryophyta</taxon>
        <taxon>Tracheophyta</taxon>
        <taxon>Spermatophyta</taxon>
        <taxon>Magnoliopsida</taxon>
        <taxon>eudicotyledons</taxon>
        <taxon>Gunneridae</taxon>
        <taxon>Pentapetalae</taxon>
        <taxon>asterids</taxon>
        <taxon>campanulids</taxon>
        <taxon>Asterales</taxon>
        <taxon>Asteraceae</taxon>
        <taxon>Asteroideae</taxon>
        <taxon>Heliantheae alliance</taxon>
        <taxon>Heliantheae</taxon>
        <taxon>Helianthus</taxon>
    </lineage>
</organism>
<dbReference type="Gramene" id="mRNA:HanXRQr2_Chr04g0177841">
    <property type="protein sequence ID" value="mRNA:HanXRQr2_Chr04g0177841"/>
    <property type="gene ID" value="HanXRQr2_Chr04g0177841"/>
</dbReference>
<dbReference type="Proteomes" id="UP000215914">
    <property type="component" value="Unassembled WGS sequence"/>
</dbReference>
<dbReference type="PANTHER" id="PTHR31713:SF63">
    <property type="entry name" value="CALMODULIN-BINDING PROTEIN60"/>
    <property type="match status" value="1"/>
</dbReference>
<dbReference type="Pfam" id="PF20451">
    <property type="entry name" value="Calmod_bind_M"/>
    <property type="match status" value="1"/>
</dbReference>